<feature type="chain" id="PRO_5015060565" description="Lipoprotein" evidence="1">
    <location>
        <begin position="29"/>
        <end position="272"/>
    </location>
</feature>
<dbReference type="Proteomes" id="UP000078003">
    <property type="component" value="Unassembled WGS sequence"/>
</dbReference>
<reference evidence="3" key="2">
    <citation type="submission" date="2016-05" db="EMBL/GenBank/DDBJ databases">
        <authorList>
            <person name="Lavstsen T."/>
            <person name="Jespersen J.S."/>
        </authorList>
    </citation>
    <scope>NUCLEOTIDE SEQUENCE</scope>
    <source>
        <strain evidence="3">NML01-0328</strain>
        <strain evidence="2">NML04-0072</strain>
    </source>
</reference>
<keyword evidence="1" id="KW-0732">Signal</keyword>
<dbReference type="EMBL" id="LXSF01000005">
    <property type="protein sequence ID" value="OAM16493.1"/>
    <property type="molecule type" value="Genomic_DNA"/>
</dbReference>
<dbReference type="STRING" id="539.A7P85_05670"/>
<dbReference type="AlphaFoldDB" id="A0A1A9RF26"/>
<evidence type="ECO:0008006" key="6">
    <source>
        <dbReference type="Google" id="ProtNLM"/>
    </source>
</evidence>
<dbReference type="RefSeq" id="WP_049258746.1">
    <property type="nucleotide sequence ID" value="NZ_CAJPRZ010000059.1"/>
</dbReference>
<comment type="caution">
    <text evidence="3">The sequence shown here is derived from an EMBL/GenBank/DDBJ whole genome shotgun (WGS) entry which is preliminary data.</text>
</comment>
<evidence type="ECO:0000256" key="1">
    <source>
        <dbReference type="SAM" id="SignalP"/>
    </source>
</evidence>
<gene>
    <name evidence="3" type="ORF">A7P85_05670</name>
    <name evidence="2" type="ORF">A7P90_11985</name>
</gene>
<evidence type="ECO:0000313" key="3">
    <source>
        <dbReference type="EMBL" id="OAM16493.1"/>
    </source>
</evidence>
<dbReference type="EMBL" id="LXSG01000049">
    <property type="protein sequence ID" value="OAM14901.1"/>
    <property type="molecule type" value="Genomic_DNA"/>
</dbReference>
<sequence>MFAKSLLKPLFLTAALLLLNGCATYALWENHDSSPDYTVSTSTHTENDTVVGFARVKPDSQKLPPNSIVMLGERYIYVLTKGSNPRAGSGETAREVDLGAILNVKLSQPFQMYSPSDDAKNCCSTPPWEGFRLNTSPSGQRFCSADFDLVYQENPRLSPAERRRELAELRRLQFRQVTDSKGASRYARTIRVCGRLYARPNGMNYDYRFETPLPVTISTTITTTKPVSSISAGGVGRALATPFTAALDIVTLPVSLPLLWLGTGMQERMKLF</sequence>
<evidence type="ECO:0000313" key="4">
    <source>
        <dbReference type="Proteomes" id="UP000077589"/>
    </source>
</evidence>
<evidence type="ECO:0000313" key="5">
    <source>
        <dbReference type="Proteomes" id="UP000078003"/>
    </source>
</evidence>
<proteinExistence type="predicted"/>
<protein>
    <recommendedName>
        <fullName evidence="6">Lipoprotein</fullName>
    </recommendedName>
</protein>
<dbReference type="OrthoDB" id="5676318at2"/>
<organism evidence="3 5">
    <name type="scientific">Eikenella corrodens</name>
    <dbReference type="NCBI Taxonomy" id="539"/>
    <lineage>
        <taxon>Bacteria</taxon>
        <taxon>Pseudomonadati</taxon>
        <taxon>Pseudomonadota</taxon>
        <taxon>Betaproteobacteria</taxon>
        <taxon>Neisseriales</taxon>
        <taxon>Neisseriaceae</taxon>
        <taxon>Eikenella</taxon>
    </lineage>
</organism>
<name>A0A1A9RF26_EIKCO</name>
<accession>A0A1A9RF26</accession>
<feature type="signal peptide" evidence="1">
    <location>
        <begin position="1"/>
        <end position="28"/>
    </location>
</feature>
<evidence type="ECO:0000313" key="2">
    <source>
        <dbReference type="EMBL" id="OAM14901.1"/>
    </source>
</evidence>
<dbReference type="Proteomes" id="UP000077589">
    <property type="component" value="Unassembled WGS sequence"/>
</dbReference>
<reference evidence="4 5" key="1">
    <citation type="submission" date="2016-05" db="EMBL/GenBank/DDBJ databases">
        <title>Draft genome of Corynebacterium afermentans subsp. afermentans LCDC 88199T.</title>
        <authorList>
            <person name="Bernier A.-M."/>
            <person name="Bernard K."/>
        </authorList>
    </citation>
    <scope>NUCLEOTIDE SEQUENCE [LARGE SCALE GENOMIC DNA]</scope>
    <source>
        <strain evidence="5">NML01-0328</strain>
        <strain evidence="4">NML04-0072</strain>
    </source>
</reference>